<evidence type="ECO:0000259" key="3">
    <source>
        <dbReference type="Pfam" id="PF23598"/>
    </source>
</evidence>
<accession>A0A815AW73</accession>
<dbReference type="SUPFAM" id="SSF52058">
    <property type="entry name" value="L domain-like"/>
    <property type="match status" value="1"/>
</dbReference>
<dbReference type="PANTHER" id="PTHR48051:SF46">
    <property type="entry name" value="LEUCINE RICH REPEAT-CONTAINING DOMAIN PROTEIN"/>
    <property type="match status" value="1"/>
</dbReference>
<protein>
    <recommendedName>
        <fullName evidence="3">Disease resistance R13L4/SHOC-2-like LRR domain-containing protein</fullName>
    </recommendedName>
</protein>
<dbReference type="Proteomes" id="UP000681722">
    <property type="component" value="Unassembled WGS sequence"/>
</dbReference>
<evidence type="ECO:0000313" key="8">
    <source>
        <dbReference type="EMBL" id="CAF3542640.1"/>
    </source>
</evidence>
<reference evidence="6" key="1">
    <citation type="submission" date="2021-02" db="EMBL/GenBank/DDBJ databases">
        <authorList>
            <person name="Nowell W R."/>
        </authorList>
    </citation>
    <scope>NUCLEOTIDE SEQUENCE</scope>
</reference>
<dbReference type="Proteomes" id="UP000682733">
    <property type="component" value="Unassembled WGS sequence"/>
</dbReference>
<evidence type="ECO:0000256" key="1">
    <source>
        <dbReference type="ARBA" id="ARBA00022614"/>
    </source>
</evidence>
<dbReference type="SMART" id="SM00369">
    <property type="entry name" value="LRR_TYP"/>
    <property type="match status" value="5"/>
</dbReference>
<dbReference type="EMBL" id="CAJOBA010000580">
    <property type="protein sequence ID" value="CAF3542640.1"/>
    <property type="molecule type" value="Genomic_DNA"/>
</dbReference>
<keyword evidence="1" id="KW-0433">Leucine-rich repeat</keyword>
<dbReference type="InterPro" id="IPR003591">
    <property type="entry name" value="Leu-rich_rpt_typical-subtyp"/>
</dbReference>
<dbReference type="InterPro" id="IPR032675">
    <property type="entry name" value="LRR_dom_sf"/>
</dbReference>
<dbReference type="InterPro" id="IPR001611">
    <property type="entry name" value="Leu-rich_rpt"/>
</dbReference>
<keyword evidence="2" id="KW-0677">Repeat</keyword>
<dbReference type="InterPro" id="IPR050216">
    <property type="entry name" value="LRR_domain-containing"/>
</dbReference>
<dbReference type="EMBL" id="CAJOBC010018987">
    <property type="protein sequence ID" value="CAF4039913.1"/>
    <property type="molecule type" value="Genomic_DNA"/>
</dbReference>
<dbReference type="Gene3D" id="3.80.10.10">
    <property type="entry name" value="Ribonuclease Inhibitor"/>
    <property type="match status" value="1"/>
</dbReference>
<organism evidence="6 10">
    <name type="scientific">Didymodactylos carnosus</name>
    <dbReference type="NCBI Taxonomy" id="1234261"/>
    <lineage>
        <taxon>Eukaryota</taxon>
        <taxon>Metazoa</taxon>
        <taxon>Spiralia</taxon>
        <taxon>Gnathifera</taxon>
        <taxon>Rotifera</taxon>
        <taxon>Eurotatoria</taxon>
        <taxon>Bdelloidea</taxon>
        <taxon>Philodinida</taxon>
        <taxon>Philodinidae</taxon>
        <taxon>Didymodactylos</taxon>
    </lineage>
</organism>
<evidence type="ECO:0000313" key="6">
    <source>
        <dbReference type="EMBL" id="CAF1261623.1"/>
    </source>
</evidence>
<dbReference type="PROSITE" id="PS51450">
    <property type="entry name" value="LRR"/>
    <property type="match status" value="1"/>
</dbReference>
<dbReference type="GO" id="GO:0005737">
    <property type="term" value="C:cytoplasm"/>
    <property type="evidence" value="ECO:0007669"/>
    <property type="project" value="TreeGrafter"/>
</dbReference>
<dbReference type="Pfam" id="PF13855">
    <property type="entry name" value="LRR_8"/>
    <property type="match status" value="1"/>
</dbReference>
<dbReference type="PANTHER" id="PTHR48051">
    <property type="match status" value="1"/>
</dbReference>
<dbReference type="OrthoDB" id="1394818at2759"/>
<dbReference type="AlphaFoldDB" id="A0A815AW73"/>
<feature type="domain" description="Disease resistance R13L4/SHOC-2-like LRR" evidence="3">
    <location>
        <begin position="172"/>
        <end position="236"/>
    </location>
</feature>
<evidence type="ECO:0000313" key="5">
    <source>
        <dbReference type="EMBL" id="CAF0762729.1"/>
    </source>
</evidence>
<dbReference type="EMBL" id="CAJOBA010000580">
    <property type="protein sequence ID" value="CAF3542619.1"/>
    <property type="molecule type" value="Genomic_DNA"/>
</dbReference>
<sequence>MLSSRKNEKLQRISSPRTTLNLYRTITYDKQWNGKRLTVKSHLISKLNDELDNVPYDLEIIELSPDNETSLTYVLKQVPVNILKFTSLRILILDTNNLTSVPSDIGQLLCLQVLILSNNLLETLPNEFNALNRLNSLHLSNNLFKQVPICIYSMCELKFLDLTKNFITFLQDDIGTLKQLRYLSLHQNQLKTLPMTIGNLTYLETLWLGENNLSQLPKTIINLTHLDWWHTSSSTKFFLEHSLDGNPLIRPPLSTIHNGYRATLEYFENEYTN</sequence>
<evidence type="ECO:0000313" key="7">
    <source>
        <dbReference type="EMBL" id="CAF3542619.1"/>
    </source>
</evidence>
<evidence type="ECO:0000313" key="9">
    <source>
        <dbReference type="EMBL" id="CAF4039913.1"/>
    </source>
</evidence>
<dbReference type="Proteomes" id="UP000677228">
    <property type="component" value="Unassembled WGS sequence"/>
</dbReference>
<evidence type="ECO:0000313" key="10">
    <source>
        <dbReference type="Proteomes" id="UP000663829"/>
    </source>
</evidence>
<dbReference type="EMBL" id="CAJNOK010000580">
    <property type="protein sequence ID" value="CAF0762729.1"/>
    <property type="molecule type" value="Genomic_DNA"/>
</dbReference>
<evidence type="ECO:0000313" key="4">
    <source>
        <dbReference type="EMBL" id="CAF0762710.1"/>
    </source>
</evidence>
<dbReference type="Proteomes" id="UP000663829">
    <property type="component" value="Unassembled WGS sequence"/>
</dbReference>
<proteinExistence type="predicted"/>
<keyword evidence="10" id="KW-1185">Reference proteome</keyword>
<comment type="caution">
    <text evidence="6">The sequence shown here is derived from an EMBL/GenBank/DDBJ whole genome shotgun (WGS) entry which is preliminary data.</text>
</comment>
<dbReference type="Pfam" id="PF23598">
    <property type="entry name" value="LRR_14"/>
    <property type="match status" value="1"/>
</dbReference>
<evidence type="ECO:0000256" key="2">
    <source>
        <dbReference type="ARBA" id="ARBA00022737"/>
    </source>
</evidence>
<gene>
    <name evidence="6" type="ORF">GPM918_LOCUS26634</name>
    <name evidence="4" type="ORF">OVA965_LOCUS2643</name>
    <name evidence="5" type="ORF">OVA965_LOCUS2644</name>
    <name evidence="9" type="ORF">SRO942_LOCUS26826</name>
    <name evidence="7" type="ORF">TMI583_LOCUS2643</name>
    <name evidence="8" type="ORF">TMI583_LOCUS2644</name>
</gene>
<dbReference type="EMBL" id="CAJNOK010000580">
    <property type="protein sequence ID" value="CAF0762710.1"/>
    <property type="molecule type" value="Genomic_DNA"/>
</dbReference>
<dbReference type="InterPro" id="IPR055414">
    <property type="entry name" value="LRR_R13L4/SHOC2-like"/>
</dbReference>
<name>A0A815AW73_9BILA</name>
<dbReference type="EMBL" id="CAJNOQ010010809">
    <property type="protein sequence ID" value="CAF1261623.1"/>
    <property type="molecule type" value="Genomic_DNA"/>
</dbReference>